<keyword evidence="9" id="KW-0645">Protease</keyword>
<keyword evidence="5 7" id="KW-1133">Transmembrane helix</keyword>
<feature type="domain" description="Peptidase M50" evidence="8">
    <location>
        <begin position="200"/>
        <end position="277"/>
    </location>
</feature>
<comment type="similarity">
    <text evidence="3">Belongs to the peptidase M50B family.</text>
</comment>
<feature type="transmembrane region" description="Helical" evidence="7">
    <location>
        <begin position="283"/>
        <end position="302"/>
    </location>
</feature>
<dbReference type="InterPro" id="IPR008915">
    <property type="entry name" value="Peptidase_M50"/>
</dbReference>
<dbReference type="GO" id="GO:0016020">
    <property type="term" value="C:membrane"/>
    <property type="evidence" value="ECO:0007669"/>
    <property type="project" value="InterPro"/>
</dbReference>
<accession>A0A517PGA8</accession>
<evidence type="ECO:0000256" key="2">
    <source>
        <dbReference type="ARBA" id="ARBA00004127"/>
    </source>
</evidence>
<reference evidence="9 10" key="1">
    <citation type="submission" date="2019-02" db="EMBL/GenBank/DDBJ databases">
        <title>Deep-cultivation of Planctomycetes and their phenomic and genomic characterization uncovers novel biology.</title>
        <authorList>
            <person name="Wiegand S."/>
            <person name="Jogler M."/>
            <person name="Boedeker C."/>
            <person name="Pinto D."/>
            <person name="Vollmers J."/>
            <person name="Rivas-Marin E."/>
            <person name="Kohn T."/>
            <person name="Peeters S.H."/>
            <person name="Heuer A."/>
            <person name="Rast P."/>
            <person name="Oberbeckmann S."/>
            <person name="Bunk B."/>
            <person name="Jeske O."/>
            <person name="Meyerdierks A."/>
            <person name="Storesund J.E."/>
            <person name="Kallscheuer N."/>
            <person name="Luecker S."/>
            <person name="Lage O.M."/>
            <person name="Pohl T."/>
            <person name="Merkel B.J."/>
            <person name="Hornburger P."/>
            <person name="Mueller R.-W."/>
            <person name="Bruemmer F."/>
            <person name="Labrenz M."/>
            <person name="Spormann A.M."/>
            <person name="Op den Camp H."/>
            <person name="Overmann J."/>
            <person name="Amann R."/>
            <person name="Jetten M.S.M."/>
            <person name="Mascher T."/>
            <person name="Medema M.H."/>
            <person name="Devos D.P."/>
            <person name="Kaster A.-K."/>
            <person name="Ovreas L."/>
            <person name="Rohde M."/>
            <person name="Galperin M.Y."/>
            <person name="Jogler C."/>
        </authorList>
    </citation>
    <scope>NUCLEOTIDE SEQUENCE [LARGE SCALE GENOMIC DNA]</scope>
    <source>
        <strain evidence="9 10">HG66A1</strain>
    </source>
</reference>
<evidence type="ECO:0000256" key="7">
    <source>
        <dbReference type="SAM" id="Phobius"/>
    </source>
</evidence>
<proteinExistence type="inferred from homology"/>
<dbReference type="OrthoDB" id="9759690at2"/>
<keyword evidence="10" id="KW-1185">Reference proteome</keyword>
<evidence type="ECO:0000313" key="9">
    <source>
        <dbReference type="EMBL" id="QDT18398.1"/>
    </source>
</evidence>
<evidence type="ECO:0000256" key="5">
    <source>
        <dbReference type="ARBA" id="ARBA00022989"/>
    </source>
</evidence>
<dbReference type="Proteomes" id="UP000320421">
    <property type="component" value="Chromosome"/>
</dbReference>
<dbReference type="GO" id="GO:0012505">
    <property type="term" value="C:endomembrane system"/>
    <property type="evidence" value="ECO:0007669"/>
    <property type="project" value="UniProtKB-SubCell"/>
</dbReference>
<feature type="transmembrane region" description="Helical" evidence="7">
    <location>
        <begin position="195"/>
        <end position="215"/>
    </location>
</feature>
<feature type="transmembrane region" description="Helical" evidence="7">
    <location>
        <begin position="156"/>
        <end position="174"/>
    </location>
</feature>
<keyword evidence="9" id="KW-0378">Hydrolase</keyword>
<name>A0A517PGA8_9PLAN</name>
<evidence type="ECO:0000256" key="3">
    <source>
        <dbReference type="ARBA" id="ARBA00007931"/>
    </source>
</evidence>
<feature type="transmembrane region" description="Helical" evidence="7">
    <location>
        <begin position="393"/>
        <end position="411"/>
    </location>
</feature>
<keyword evidence="4 7" id="KW-0812">Transmembrane</keyword>
<feature type="transmembrane region" description="Helical" evidence="7">
    <location>
        <begin position="227"/>
        <end position="243"/>
    </location>
</feature>
<dbReference type="EMBL" id="CP036266">
    <property type="protein sequence ID" value="QDT18398.1"/>
    <property type="molecule type" value="Genomic_DNA"/>
</dbReference>
<dbReference type="InterPro" id="IPR001193">
    <property type="entry name" value="MBTPS2"/>
</dbReference>
<protein>
    <submittedName>
        <fullName evidence="9">Peptide zinc metalloprotease protein YydH</fullName>
    </submittedName>
</protein>
<dbReference type="PANTHER" id="PTHR13325">
    <property type="entry name" value="PROTEASE M50 MEMBRANE-BOUND TRANSCRIPTION FACTOR SITE 2 PROTEASE"/>
    <property type="match status" value="1"/>
</dbReference>
<dbReference type="GO" id="GO:0005737">
    <property type="term" value="C:cytoplasm"/>
    <property type="evidence" value="ECO:0007669"/>
    <property type="project" value="TreeGrafter"/>
</dbReference>
<dbReference type="RefSeq" id="WP_145179886.1">
    <property type="nucleotide sequence ID" value="NZ_CP036266.1"/>
</dbReference>
<evidence type="ECO:0000256" key="6">
    <source>
        <dbReference type="ARBA" id="ARBA00023136"/>
    </source>
</evidence>
<comment type="cofactor">
    <cofactor evidence="1">
        <name>Zn(2+)</name>
        <dbReference type="ChEBI" id="CHEBI:29105"/>
    </cofactor>
</comment>
<gene>
    <name evidence="9" type="primary">yydH</name>
    <name evidence="9" type="ORF">HG66A1_01570</name>
</gene>
<dbReference type="GO" id="GO:0004222">
    <property type="term" value="F:metalloendopeptidase activity"/>
    <property type="evidence" value="ECO:0007669"/>
    <property type="project" value="InterPro"/>
</dbReference>
<dbReference type="Pfam" id="PF02163">
    <property type="entry name" value="Peptidase_M50"/>
    <property type="match status" value="1"/>
</dbReference>
<dbReference type="Gene3D" id="2.40.30.170">
    <property type="match status" value="1"/>
</dbReference>
<evidence type="ECO:0000259" key="8">
    <source>
        <dbReference type="Pfam" id="PF02163"/>
    </source>
</evidence>
<evidence type="ECO:0000256" key="4">
    <source>
        <dbReference type="ARBA" id="ARBA00022692"/>
    </source>
</evidence>
<feature type="transmembrane region" description="Helical" evidence="7">
    <location>
        <begin position="432"/>
        <end position="451"/>
    </location>
</feature>
<keyword evidence="6 7" id="KW-0472">Membrane</keyword>
<organism evidence="9 10">
    <name type="scientific">Gimesia chilikensis</name>
    <dbReference type="NCBI Taxonomy" id="2605989"/>
    <lineage>
        <taxon>Bacteria</taxon>
        <taxon>Pseudomonadati</taxon>
        <taxon>Planctomycetota</taxon>
        <taxon>Planctomycetia</taxon>
        <taxon>Planctomycetales</taxon>
        <taxon>Planctomycetaceae</taxon>
        <taxon>Gimesia</taxon>
    </lineage>
</organism>
<feature type="transmembrane region" description="Helical" evidence="7">
    <location>
        <begin position="255"/>
        <end position="277"/>
    </location>
</feature>
<dbReference type="GO" id="GO:0031293">
    <property type="term" value="P:membrane protein intracellular domain proteolysis"/>
    <property type="evidence" value="ECO:0007669"/>
    <property type="project" value="TreeGrafter"/>
</dbReference>
<sequence>MSIGAQNYSNQPLHLRMRADLQVQPLQFGGKTYWGIKDPFSLQYYQLRDEEYFILKQLDGVASFESIRRQYEKKFLPQKLEASHLQGFLSRLHEAGLILADALGQGEILLERQTQKQQAARRARWMNPLAIRFRGVDPHRLLTWLQPVAALCFTPWFLLATLLLLLSAVTLVFTHFDAVVAQLPEFTTFFEAKNLVLLGVSLALVKILHELGHALACRHFGGECREMGVMLLAFIPCLYVNVSDAWTMPQKWHRIIVSAAGILVELVISSLCVFLWWFTYPGLFHSLCLNIVFVCSVSTLLLNGNPLLRYDGYYILLDLVEVPNLRQRAQTIVSNRVHHFFFGHKADTLLREPRRLRRFLFAYGVASAIYRWLVVFLIVTVCYYVLEPYGLEIIAQVLGTFVFLGMLIVPVKSGIKEIQTYANAGRIDGGRFVRRAALVILILMGLLLIPFPHRISAPALIELQDAKHVYVTSPGFVASIARPQTIVEPGALIARLQNDQIDLEILKLKGQISEQQIRITTLKTRQVDDPDAARELPTAEEQLTDLKDQLAQRLTDQRRLTLTAPVEGTLIPAPRTPAPADTAELPDWVGSPFDADNQHCFLKRGTWLCSLGNPRALEASLIVDQEDVEYVQAGQTVRILLDEYPDQVITGTIDDIAEIDLEDLHPNLIHREEVITEVDAEGKRRLSSTSYLVRVKLDVTNEQPVIHASGQAKIVVAPESLGKKAYRGLRKTFRLLQ</sequence>
<dbReference type="PANTHER" id="PTHR13325:SF3">
    <property type="entry name" value="MEMBRANE-BOUND TRANSCRIPTION FACTOR SITE-2 PROTEASE"/>
    <property type="match status" value="1"/>
</dbReference>
<comment type="subcellular location">
    <subcellularLocation>
        <location evidence="2">Endomembrane system</location>
        <topology evidence="2">Multi-pass membrane protein</topology>
    </subcellularLocation>
</comment>
<dbReference type="CDD" id="cd05709">
    <property type="entry name" value="S2P-M50"/>
    <property type="match status" value="1"/>
</dbReference>
<evidence type="ECO:0000313" key="10">
    <source>
        <dbReference type="Proteomes" id="UP000320421"/>
    </source>
</evidence>
<keyword evidence="9" id="KW-0482">Metalloprotease</keyword>
<evidence type="ECO:0000256" key="1">
    <source>
        <dbReference type="ARBA" id="ARBA00001947"/>
    </source>
</evidence>
<feature type="transmembrane region" description="Helical" evidence="7">
    <location>
        <begin position="360"/>
        <end position="386"/>
    </location>
</feature>
<dbReference type="AlphaFoldDB" id="A0A517PGA8"/>